<gene>
    <name evidence="2" type="ORF">SAMN04490243_0876</name>
</gene>
<feature type="signal peptide" evidence="1">
    <location>
        <begin position="1"/>
        <end position="21"/>
    </location>
</feature>
<evidence type="ECO:0008006" key="4">
    <source>
        <dbReference type="Google" id="ProtNLM"/>
    </source>
</evidence>
<dbReference type="Pfam" id="PF14026">
    <property type="entry name" value="SCO4226-like"/>
    <property type="match status" value="1"/>
</dbReference>
<keyword evidence="3" id="KW-1185">Reference proteome</keyword>
<evidence type="ECO:0000313" key="3">
    <source>
        <dbReference type="Proteomes" id="UP000199534"/>
    </source>
</evidence>
<dbReference type="Proteomes" id="UP000199534">
    <property type="component" value="Unassembled WGS sequence"/>
</dbReference>
<proteinExistence type="predicted"/>
<dbReference type="EMBL" id="FOYQ01000001">
    <property type="protein sequence ID" value="SFR34720.1"/>
    <property type="molecule type" value="Genomic_DNA"/>
</dbReference>
<keyword evidence="1" id="KW-0732">Signal</keyword>
<feature type="chain" id="PRO_5011447985" description="DUF4242 domain-containing protein" evidence="1">
    <location>
        <begin position="22"/>
        <end position="123"/>
    </location>
</feature>
<name>A0A1I6FXU5_9FLAO</name>
<protein>
    <recommendedName>
        <fullName evidence="4">DUF4242 domain-containing protein</fullName>
    </recommendedName>
</protein>
<dbReference type="AlphaFoldDB" id="A0A1I6FXU5"/>
<dbReference type="InterPro" id="IPR025336">
    <property type="entry name" value="SCO4226-like"/>
</dbReference>
<dbReference type="RefSeq" id="WP_245759734.1">
    <property type="nucleotide sequence ID" value="NZ_FOYQ01000001.1"/>
</dbReference>
<sequence length="123" mass="13579">MKMHYLLSFLLVVLAGHTTLAQTNTNTADQAELKTYVIERVIPNAGDLSAEELQGISKKSNEVLFEMGSGIEWLHSYVTDDKVICVYKAENEELLKEHAAKGGFPINNIRELSTVISPATAED</sequence>
<accession>A0A1I6FXU5</accession>
<evidence type="ECO:0000313" key="2">
    <source>
        <dbReference type="EMBL" id="SFR34720.1"/>
    </source>
</evidence>
<organism evidence="2 3">
    <name type="scientific">Robiginitalea myxolifaciens</name>
    <dbReference type="NCBI Taxonomy" id="400055"/>
    <lineage>
        <taxon>Bacteria</taxon>
        <taxon>Pseudomonadati</taxon>
        <taxon>Bacteroidota</taxon>
        <taxon>Flavobacteriia</taxon>
        <taxon>Flavobacteriales</taxon>
        <taxon>Flavobacteriaceae</taxon>
        <taxon>Robiginitalea</taxon>
    </lineage>
</organism>
<evidence type="ECO:0000256" key="1">
    <source>
        <dbReference type="SAM" id="SignalP"/>
    </source>
</evidence>
<reference evidence="2 3" key="1">
    <citation type="submission" date="2016-10" db="EMBL/GenBank/DDBJ databases">
        <authorList>
            <person name="de Groot N.N."/>
        </authorList>
    </citation>
    <scope>NUCLEOTIDE SEQUENCE [LARGE SCALE GENOMIC DNA]</scope>
    <source>
        <strain evidence="2 3">DSM 21019</strain>
    </source>
</reference>